<dbReference type="SUPFAM" id="SSF55920">
    <property type="entry name" value="Creatinase/aminopeptidase"/>
    <property type="match status" value="1"/>
</dbReference>
<dbReference type="PATRIC" id="fig|1618649.3.peg.36"/>
<name>A0A0G1Q992_9BACT</name>
<sequence>MVIAIEPMVTEGNYELYLAKDGWTWKTKDGSRAAHFEHTMVVTKNGAEVLTSK</sequence>
<accession>A0A0G1Q992</accession>
<keyword evidence="1" id="KW-0031">Aminopeptidase</keyword>
<dbReference type="AlphaFoldDB" id="A0A0G1Q992"/>
<dbReference type="EMBL" id="LCKT01000002">
    <property type="protein sequence ID" value="KKU05180.1"/>
    <property type="molecule type" value="Genomic_DNA"/>
</dbReference>
<dbReference type="Gene3D" id="3.90.230.10">
    <property type="entry name" value="Creatinase/methionine aminopeptidase superfamily"/>
    <property type="match status" value="1"/>
</dbReference>
<dbReference type="GO" id="GO:0070006">
    <property type="term" value="F:metalloaminopeptidase activity"/>
    <property type="evidence" value="ECO:0007669"/>
    <property type="project" value="TreeGrafter"/>
</dbReference>
<evidence type="ECO:0000313" key="2">
    <source>
        <dbReference type="Proteomes" id="UP000034696"/>
    </source>
</evidence>
<protein>
    <submittedName>
        <fullName evidence="1">Methionine aminopeptidase</fullName>
    </submittedName>
</protein>
<reference evidence="1 2" key="1">
    <citation type="journal article" date="2015" name="Nature">
        <title>rRNA introns, odd ribosomes, and small enigmatic genomes across a large radiation of phyla.</title>
        <authorList>
            <person name="Brown C.T."/>
            <person name="Hug L.A."/>
            <person name="Thomas B.C."/>
            <person name="Sharon I."/>
            <person name="Castelle C.J."/>
            <person name="Singh A."/>
            <person name="Wilkins M.J."/>
            <person name="Williams K.H."/>
            <person name="Banfield J.F."/>
        </authorList>
    </citation>
    <scope>NUCLEOTIDE SEQUENCE [LARGE SCALE GENOMIC DNA]</scope>
</reference>
<keyword evidence="1" id="KW-0645">Protease</keyword>
<dbReference type="Proteomes" id="UP000034696">
    <property type="component" value="Unassembled WGS sequence"/>
</dbReference>
<evidence type="ECO:0000313" key="1">
    <source>
        <dbReference type="EMBL" id="KKU05180.1"/>
    </source>
</evidence>
<keyword evidence="1" id="KW-0378">Hydrolase</keyword>
<dbReference type="PANTHER" id="PTHR43330:SF27">
    <property type="entry name" value="METHIONINE AMINOPEPTIDASE"/>
    <property type="match status" value="1"/>
</dbReference>
<dbReference type="PANTHER" id="PTHR43330">
    <property type="entry name" value="METHIONINE AMINOPEPTIDASE"/>
    <property type="match status" value="1"/>
</dbReference>
<dbReference type="GO" id="GO:0005829">
    <property type="term" value="C:cytosol"/>
    <property type="evidence" value="ECO:0007669"/>
    <property type="project" value="TreeGrafter"/>
</dbReference>
<dbReference type="InterPro" id="IPR036005">
    <property type="entry name" value="Creatinase/aminopeptidase-like"/>
</dbReference>
<organism evidence="1 2">
    <name type="scientific">Candidatus Giovannonibacteria bacterium GW2011_GWA2_45_21</name>
    <dbReference type="NCBI Taxonomy" id="1618649"/>
    <lineage>
        <taxon>Bacteria</taxon>
        <taxon>Candidatus Giovannoniibacteriota</taxon>
    </lineage>
</organism>
<comment type="caution">
    <text evidence="1">The sequence shown here is derived from an EMBL/GenBank/DDBJ whole genome shotgun (WGS) entry which is preliminary data.</text>
</comment>
<proteinExistence type="predicted"/>
<gene>
    <name evidence="1" type="ORF">UX06_C0002G0006</name>
</gene>